<dbReference type="PROSITE" id="PS50977">
    <property type="entry name" value="HTH_TETR_2"/>
    <property type="match status" value="1"/>
</dbReference>
<keyword evidence="2 4" id="KW-0238">DNA-binding</keyword>
<dbReference type="Pfam" id="PF17939">
    <property type="entry name" value="TetR_C_30"/>
    <property type="match status" value="1"/>
</dbReference>
<dbReference type="GO" id="GO:0003700">
    <property type="term" value="F:DNA-binding transcription factor activity"/>
    <property type="evidence" value="ECO:0007669"/>
    <property type="project" value="TreeGrafter"/>
</dbReference>
<dbReference type="SUPFAM" id="SSF46689">
    <property type="entry name" value="Homeodomain-like"/>
    <property type="match status" value="1"/>
</dbReference>
<dbReference type="InterPro" id="IPR050109">
    <property type="entry name" value="HTH-type_TetR-like_transc_reg"/>
</dbReference>
<dbReference type="InterPro" id="IPR036271">
    <property type="entry name" value="Tet_transcr_reg_TetR-rel_C_sf"/>
</dbReference>
<dbReference type="PANTHER" id="PTHR30055:SF234">
    <property type="entry name" value="HTH-TYPE TRANSCRIPTIONAL REGULATOR BETI"/>
    <property type="match status" value="1"/>
</dbReference>
<accession>A0A4Q9H028</accession>
<sequence length="227" mass="25904">MSTQKTELDTRELLIHTALRLFARNGIEGVSLRQITQEAGQSNQSVVQYYFLNKEGLIEAVLGHVAQLLLPSQDEALHRLDVLFQRGVLTPRDVVATAVMPFVLTYAKSDEGRWSIKFLSRMTWQAHSQGFQMVENLLWPYFGRLESHLARTMPNQSREALQIKCLFAIIDLIHGLSSSRLLSASPVVGHLYQQDPRYVTEYLIDYITGGLSFEARWRQEERTAAQP</sequence>
<dbReference type="InterPro" id="IPR001647">
    <property type="entry name" value="HTH_TetR"/>
</dbReference>
<dbReference type="SUPFAM" id="SSF48498">
    <property type="entry name" value="Tetracyclin repressor-like, C-terminal domain"/>
    <property type="match status" value="1"/>
</dbReference>
<dbReference type="GO" id="GO:0000976">
    <property type="term" value="F:transcription cis-regulatory region binding"/>
    <property type="evidence" value="ECO:0007669"/>
    <property type="project" value="TreeGrafter"/>
</dbReference>
<evidence type="ECO:0000256" key="1">
    <source>
        <dbReference type="ARBA" id="ARBA00023015"/>
    </source>
</evidence>
<dbReference type="OrthoDB" id="6684185at2"/>
<feature type="DNA-binding region" description="H-T-H motif" evidence="4">
    <location>
        <begin position="31"/>
        <end position="50"/>
    </location>
</feature>
<feature type="domain" description="HTH tetR-type" evidence="5">
    <location>
        <begin position="8"/>
        <end position="68"/>
    </location>
</feature>
<evidence type="ECO:0000313" key="7">
    <source>
        <dbReference type="Proteomes" id="UP000292120"/>
    </source>
</evidence>
<dbReference type="RefSeq" id="WP_130966676.1">
    <property type="nucleotide sequence ID" value="NZ_SIXI01000002.1"/>
</dbReference>
<evidence type="ECO:0000256" key="4">
    <source>
        <dbReference type="PROSITE-ProRule" id="PRU00335"/>
    </source>
</evidence>
<dbReference type="Pfam" id="PF00440">
    <property type="entry name" value="TetR_N"/>
    <property type="match status" value="1"/>
</dbReference>
<keyword evidence="3" id="KW-0804">Transcription</keyword>
<keyword evidence="1" id="KW-0805">Transcription regulation</keyword>
<comment type="caution">
    <text evidence="6">The sequence shown here is derived from an EMBL/GenBank/DDBJ whole genome shotgun (WGS) entry which is preliminary data.</text>
</comment>
<protein>
    <submittedName>
        <fullName evidence="6">TetR/AcrR family transcriptional regulator</fullName>
    </submittedName>
</protein>
<dbReference type="InterPro" id="IPR041586">
    <property type="entry name" value="PsrA_TetR_C"/>
</dbReference>
<dbReference type="Gene3D" id="1.10.357.10">
    <property type="entry name" value="Tetracycline Repressor, domain 2"/>
    <property type="match status" value="1"/>
</dbReference>
<organism evidence="6 7">
    <name type="scientific">Aquabacterium lacunae</name>
    <dbReference type="NCBI Taxonomy" id="2528630"/>
    <lineage>
        <taxon>Bacteria</taxon>
        <taxon>Pseudomonadati</taxon>
        <taxon>Pseudomonadota</taxon>
        <taxon>Betaproteobacteria</taxon>
        <taxon>Burkholderiales</taxon>
        <taxon>Aquabacterium</taxon>
    </lineage>
</organism>
<proteinExistence type="predicted"/>
<evidence type="ECO:0000256" key="3">
    <source>
        <dbReference type="ARBA" id="ARBA00023163"/>
    </source>
</evidence>
<reference evidence="6 7" key="1">
    <citation type="submission" date="2019-02" db="EMBL/GenBank/DDBJ databases">
        <title>Aquabacterium sp. strain KMB7.</title>
        <authorList>
            <person name="Chen W.-M."/>
        </authorList>
    </citation>
    <scope>NUCLEOTIDE SEQUENCE [LARGE SCALE GENOMIC DNA]</scope>
    <source>
        <strain evidence="6 7">KMB7</strain>
    </source>
</reference>
<dbReference type="InterPro" id="IPR009057">
    <property type="entry name" value="Homeodomain-like_sf"/>
</dbReference>
<name>A0A4Q9H028_9BURK</name>
<dbReference type="PANTHER" id="PTHR30055">
    <property type="entry name" value="HTH-TYPE TRANSCRIPTIONAL REGULATOR RUTR"/>
    <property type="match status" value="1"/>
</dbReference>
<dbReference type="EMBL" id="SIXI01000002">
    <property type="protein sequence ID" value="TBO32462.1"/>
    <property type="molecule type" value="Genomic_DNA"/>
</dbReference>
<evidence type="ECO:0000256" key="2">
    <source>
        <dbReference type="ARBA" id="ARBA00023125"/>
    </source>
</evidence>
<keyword evidence="7" id="KW-1185">Reference proteome</keyword>
<dbReference type="AlphaFoldDB" id="A0A4Q9H028"/>
<dbReference type="Proteomes" id="UP000292120">
    <property type="component" value="Unassembled WGS sequence"/>
</dbReference>
<evidence type="ECO:0000259" key="5">
    <source>
        <dbReference type="PROSITE" id="PS50977"/>
    </source>
</evidence>
<gene>
    <name evidence="6" type="ORF">EYS42_04490</name>
</gene>
<evidence type="ECO:0000313" key="6">
    <source>
        <dbReference type="EMBL" id="TBO32462.1"/>
    </source>
</evidence>